<keyword evidence="2" id="KW-1185">Reference proteome</keyword>
<evidence type="ECO:0000313" key="1">
    <source>
        <dbReference type="EMBL" id="QOL48408.1"/>
    </source>
</evidence>
<dbReference type="EMBL" id="CP062941">
    <property type="protein sequence ID" value="QOL48408.1"/>
    <property type="molecule type" value="Genomic_DNA"/>
</dbReference>
<accession>A0A7L9U0E2</accession>
<dbReference type="SUPFAM" id="SSF52091">
    <property type="entry name" value="SpoIIaa-like"/>
    <property type="match status" value="1"/>
</dbReference>
<dbReference type="AlphaFoldDB" id="A0A7L9U0E2"/>
<dbReference type="KEGG" id="mlir:LPB04_15690"/>
<reference evidence="1 2" key="1">
    <citation type="submission" date="2020-10" db="EMBL/GenBank/DDBJ databases">
        <title>Genome sequencing of Massilia sp. LPB0304.</title>
        <authorList>
            <person name="Kim J."/>
        </authorList>
    </citation>
    <scope>NUCLEOTIDE SEQUENCE [LARGE SCALE GENOMIC DNA]</scope>
    <source>
        <strain evidence="1 2">LPB0304</strain>
    </source>
</reference>
<organism evidence="1 2">
    <name type="scientific">Massilia litorea</name>
    <dbReference type="NCBI Taxonomy" id="2769491"/>
    <lineage>
        <taxon>Bacteria</taxon>
        <taxon>Pseudomonadati</taxon>
        <taxon>Pseudomonadota</taxon>
        <taxon>Betaproteobacteria</taxon>
        <taxon>Burkholderiales</taxon>
        <taxon>Oxalobacteraceae</taxon>
        <taxon>Telluria group</taxon>
        <taxon>Massilia</taxon>
    </lineage>
</organism>
<evidence type="ECO:0008006" key="3">
    <source>
        <dbReference type="Google" id="ProtNLM"/>
    </source>
</evidence>
<dbReference type="RefSeq" id="WP_193685451.1">
    <property type="nucleotide sequence ID" value="NZ_CP062941.1"/>
</dbReference>
<name>A0A7L9U0E2_9BURK</name>
<evidence type="ECO:0000313" key="2">
    <source>
        <dbReference type="Proteomes" id="UP000593875"/>
    </source>
</evidence>
<proteinExistence type="predicted"/>
<dbReference type="Proteomes" id="UP000593875">
    <property type="component" value="Chromosome"/>
</dbReference>
<sequence length="126" mass="13792">MMTDPGAALPPQLDVRVSGDLLLVEVQGEMNEAVLRACQLRVVELAHATGLRRVLYDARAMIAPGANIALMQQKLDDQLGGMKLRRAIVVPGAKLAYLARIAFFEGEDRVFYDDLDAAKAWLREGA</sequence>
<dbReference type="InterPro" id="IPR036513">
    <property type="entry name" value="STAS_dom_sf"/>
</dbReference>
<gene>
    <name evidence="1" type="ORF">LPB04_15690</name>
</gene>
<protein>
    <recommendedName>
        <fullName evidence="3">STAS/SEC14 domain-containing protein</fullName>
    </recommendedName>
</protein>